<feature type="domain" description="Chorismate-utilising enzyme C-terminal" evidence="7">
    <location>
        <begin position="129"/>
        <end position="384"/>
    </location>
</feature>
<protein>
    <recommendedName>
        <fullName evidence="3">isochorismate synthase</fullName>
        <ecNumber evidence="3">5.4.4.2</ecNumber>
    </recommendedName>
    <alternativeName>
        <fullName evidence="5">Isochorismate mutase</fullName>
    </alternativeName>
</protein>
<dbReference type="GO" id="GO:0009697">
    <property type="term" value="P:salicylic acid biosynthetic process"/>
    <property type="evidence" value="ECO:0007669"/>
    <property type="project" value="TreeGrafter"/>
</dbReference>
<evidence type="ECO:0000259" key="7">
    <source>
        <dbReference type="Pfam" id="PF00425"/>
    </source>
</evidence>
<feature type="compositionally biased region" description="Gly residues" evidence="6">
    <location>
        <begin position="417"/>
        <end position="426"/>
    </location>
</feature>
<feature type="region of interest" description="Disordered" evidence="6">
    <location>
        <begin position="399"/>
        <end position="426"/>
    </location>
</feature>
<comment type="similarity">
    <text evidence="2">Belongs to the isochorismate synthase family.</text>
</comment>
<proteinExistence type="inferred from homology"/>
<name>A0A2Z3YM23_9CORY</name>
<evidence type="ECO:0000256" key="1">
    <source>
        <dbReference type="ARBA" id="ARBA00000799"/>
    </source>
</evidence>
<feature type="compositionally biased region" description="Low complexity" evidence="6">
    <location>
        <begin position="404"/>
        <end position="416"/>
    </location>
</feature>
<dbReference type="RefSeq" id="WP_110481175.1">
    <property type="nucleotide sequence ID" value="NZ_CP024988.1"/>
</dbReference>
<feature type="compositionally biased region" description="Basic and acidic residues" evidence="6">
    <location>
        <begin position="223"/>
        <end position="240"/>
    </location>
</feature>
<dbReference type="EC" id="5.4.4.2" evidence="3"/>
<dbReference type="AlphaFoldDB" id="A0A2Z3YM23"/>
<sequence length="426" mass="44940">MPDNSRSDLTGPDPRTAGHHTSGPGGTLTDTQLSDTQLPAAHRADFTFRRGVSGISVQARDLAPVDDWEPGLDVVGALPFDHRDGTPERLYTSGVPLTPGSLTAGAAGDRTASGVHATTVDTGRGDFFTAGVRTLLKSLESDGDLRKVVLARSVRAELDRVPDWESLLRRLSSRNRSAWVFSVPLDPTSGDRAFLGASPELLVSRRGDRIVSHPLAGSVPRSPDPDEDRRRAESLTRSSKDHTEHAYVVDMIASVLAPLCTRLDVPRHPELLATDKMWHLGTRITGKLAGDGTDALSLARLLHPTPAVGGVPTGPAVDRIRELEPVGRGYFAGTAGWCDARGDGDWVVSIRSAEFTGNRVTAWAGAGIVEGSDPDSEYTETGAKLRTVLEGLGVLPAEPEAPQASTITGTARTAGTAGTGEDAGGH</sequence>
<reference evidence="9" key="1">
    <citation type="submission" date="2017-11" db="EMBL/GenBank/DDBJ databases">
        <title>Otitis media/interna in a cat caused by the recently described species Corynebacterium provencense.</title>
        <authorList>
            <person name="Kittl S."/>
            <person name="Brodard I."/>
            <person name="Rychener L."/>
            <person name="Jores J."/>
            <person name="Roosje P."/>
            <person name="Gobeli Brawand S."/>
        </authorList>
    </citation>
    <scope>NUCLEOTIDE SEQUENCE [LARGE SCALE GENOMIC DNA]</scope>
    <source>
        <strain evidence="9">17KM38</strain>
    </source>
</reference>
<evidence type="ECO:0000256" key="4">
    <source>
        <dbReference type="ARBA" id="ARBA00023235"/>
    </source>
</evidence>
<dbReference type="PANTHER" id="PTHR42839:SF2">
    <property type="entry name" value="ISOCHORISMATE SYNTHASE ENTC"/>
    <property type="match status" value="1"/>
</dbReference>
<dbReference type="SUPFAM" id="SSF56322">
    <property type="entry name" value="ADC synthase"/>
    <property type="match status" value="1"/>
</dbReference>
<dbReference type="KEGG" id="cpre:Csp1_08970"/>
<dbReference type="EMBL" id="CP024988">
    <property type="protein sequence ID" value="AWT25705.1"/>
    <property type="molecule type" value="Genomic_DNA"/>
</dbReference>
<keyword evidence="9" id="KW-1185">Reference proteome</keyword>
<dbReference type="NCBIfam" id="TIGR00543">
    <property type="entry name" value="isochor_syn"/>
    <property type="match status" value="1"/>
</dbReference>
<dbReference type="PANTHER" id="PTHR42839">
    <property type="entry name" value="ISOCHORISMATE SYNTHASE ENTC"/>
    <property type="match status" value="1"/>
</dbReference>
<dbReference type="OrthoDB" id="9806579at2"/>
<evidence type="ECO:0000256" key="3">
    <source>
        <dbReference type="ARBA" id="ARBA00012824"/>
    </source>
</evidence>
<dbReference type="InterPro" id="IPR004561">
    <property type="entry name" value="IsoChor_synthase"/>
</dbReference>
<dbReference type="InterPro" id="IPR005801">
    <property type="entry name" value="ADC_synthase"/>
</dbReference>
<feature type="region of interest" description="Disordered" evidence="6">
    <location>
        <begin position="1"/>
        <end position="34"/>
    </location>
</feature>
<dbReference type="Proteomes" id="UP000247696">
    <property type="component" value="Chromosome"/>
</dbReference>
<evidence type="ECO:0000256" key="5">
    <source>
        <dbReference type="ARBA" id="ARBA00041564"/>
    </source>
</evidence>
<keyword evidence="4 8" id="KW-0413">Isomerase</keyword>
<evidence type="ECO:0000256" key="2">
    <source>
        <dbReference type="ARBA" id="ARBA00005297"/>
    </source>
</evidence>
<dbReference type="Pfam" id="PF00425">
    <property type="entry name" value="Chorismate_bind"/>
    <property type="match status" value="1"/>
</dbReference>
<organism evidence="8 9">
    <name type="scientific">Corynebacterium provencense</name>
    <dbReference type="NCBI Taxonomy" id="1737425"/>
    <lineage>
        <taxon>Bacteria</taxon>
        <taxon>Bacillati</taxon>
        <taxon>Actinomycetota</taxon>
        <taxon>Actinomycetes</taxon>
        <taxon>Mycobacteriales</taxon>
        <taxon>Corynebacteriaceae</taxon>
        <taxon>Corynebacterium</taxon>
    </lineage>
</organism>
<evidence type="ECO:0000313" key="9">
    <source>
        <dbReference type="Proteomes" id="UP000247696"/>
    </source>
</evidence>
<dbReference type="STRING" id="1737425.GCA_900049755_00393"/>
<evidence type="ECO:0000256" key="6">
    <source>
        <dbReference type="SAM" id="MobiDB-lite"/>
    </source>
</evidence>
<dbReference type="GO" id="GO:0008909">
    <property type="term" value="F:isochorismate synthase activity"/>
    <property type="evidence" value="ECO:0007669"/>
    <property type="project" value="UniProtKB-EC"/>
</dbReference>
<dbReference type="Gene3D" id="3.60.120.10">
    <property type="entry name" value="Anthranilate synthase"/>
    <property type="match status" value="1"/>
</dbReference>
<accession>A0A2Z3YM23</accession>
<gene>
    <name evidence="8" type="primary">dhbC_1</name>
    <name evidence="8" type="ORF">Csp1_08970</name>
</gene>
<dbReference type="InterPro" id="IPR015890">
    <property type="entry name" value="Chorismate_C"/>
</dbReference>
<feature type="region of interest" description="Disordered" evidence="6">
    <location>
        <begin position="213"/>
        <end position="240"/>
    </location>
</feature>
<evidence type="ECO:0000313" key="8">
    <source>
        <dbReference type="EMBL" id="AWT25705.1"/>
    </source>
</evidence>
<comment type="catalytic activity">
    <reaction evidence="1">
        <text>chorismate = isochorismate</text>
        <dbReference type="Rhea" id="RHEA:18985"/>
        <dbReference type="ChEBI" id="CHEBI:29748"/>
        <dbReference type="ChEBI" id="CHEBI:29780"/>
        <dbReference type="EC" id="5.4.4.2"/>
    </reaction>
</comment>